<dbReference type="InParanoid" id="E0W294"/>
<evidence type="ECO:0000313" key="4">
    <source>
        <dbReference type="EnsemblMetazoa" id="PHUM587770-PA"/>
    </source>
</evidence>
<dbReference type="Gene3D" id="2.40.128.20">
    <property type="match status" value="1"/>
</dbReference>
<dbReference type="AlphaFoldDB" id="E0W294"/>
<gene>
    <name evidence="4" type="primary">8232661</name>
    <name evidence="3" type="ORF">Phum_PHUM587770</name>
</gene>
<dbReference type="OrthoDB" id="412780at2759"/>
<dbReference type="GeneID" id="8232661"/>
<dbReference type="InterPro" id="IPR000463">
    <property type="entry name" value="Fatty_acid-bd"/>
</dbReference>
<proteinExistence type="inferred from homology"/>
<dbReference type="GO" id="GO:0008289">
    <property type="term" value="F:lipid binding"/>
    <property type="evidence" value="ECO:0007669"/>
    <property type="project" value="UniProtKB-KW"/>
</dbReference>
<reference evidence="3" key="2">
    <citation type="submission" date="2007-04" db="EMBL/GenBank/DDBJ databases">
        <title>The genome of the human body louse.</title>
        <authorList>
            <consortium name="The Human Body Louse Genome Consortium"/>
            <person name="Kirkness E."/>
            <person name="Walenz B."/>
            <person name="Hass B."/>
            <person name="Bruggner R."/>
            <person name="Strausberg R."/>
        </authorList>
    </citation>
    <scope>NUCLEOTIDE SEQUENCE</scope>
    <source>
        <strain evidence="3">USDA</strain>
    </source>
</reference>
<comment type="similarity">
    <text evidence="1">Belongs to the calycin superfamily. Fatty-acid binding protein (FABP) family.</text>
</comment>
<dbReference type="EMBL" id="DS235875">
    <property type="protein sequence ID" value="EEB19749.1"/>
    <property type="molecule type" value="Genomic_DNA"/>
</dbReference>
<dbReference type="VEuPathDB" id="VectorBase:PHUM587770"/>
<keyword evidence="5" id="KW-1185">Reference proteome</keyword>
<reference evidence="3" key="1">
    <citation type="submission" date="2007-04" db="EMBL/GenBank/DDBJ databases">
        <title>Annotation of Pediculus humanus corporis strain USDA.</title>
        <authorList>
            <person name="Kirkness E."/>
            <person name="Hannick L."/>
            <person name="Hass B."/>
            <person name="Bruggner R."/>
            <person name="Lawson D."/>
            <person name="Bidwell S."/>
            <person name="Joardar V."/>
            <person name="Caler E."/>
            <person name="Walenz B."/>
            <person name="Inman J."/>
            <person name="Schobel S."/>
            <person name="Galinsky K."/>
            <person name="Amedeo P."/>
            <person name="Strausberg R."/>
        </authorList>
    </citation>
    <scope>NUCLEOTIDE SEQUENCE</scope>
    <source>
        <strain evidence="3">USDA</strain>
    </source>
</reference>
<dbReference type="KEGG" id="phu:Phum_PHUM587770"/>
<keyword evidence="2" id="KW-0446">Lipid-binding</keyword>
<evidence type="ECO:0000313" key="5">
    <source>
        <dbReference type="Proteomes" id="UP000009046"/>
    </source>
</evidence>
<dbReference type="SUPFAM" id="SSF50814">
    <property type="entry name" value="Lipocalins"/>
    <property type="match status" value="1"/>
</dbReference>
<dbReference type="RefSeq" id="XP_002432487.1">
    <property type="nucleotide sequence ID" value="XM_002432442.1"/>
</dbReference>
<dbReference type="InterPro" id="IPR031259">
    <property type="entry name" value="ILBP"/>
</dbReference>
<dbReference type="InterPro" id="IPR012674">
    <property type="entry name" value="Calycin"/>
</dbReference>
<accession>E0W294</accession>
<evidence type="ECO:0000313" key="3">
    <source>
        <dbReference type="EMBL" id="EEB19749.1"/>
    </source>
</evidence>
<dbReference type="PANTHER" id="PTHR11955">
    <property type="entry name" value="FATTY ACID BINDING PROTEIN"/>
    <property type="match status" value="1"/>
</dbReference>
<organism>
    <name type="scientific">Pediculus humanus subsp. corporis</name>
    <name type="common">Body louse</name>
    <dbReference type="NCBI Taxonomy" id="121224"/>
    <lineage>
        <taxon>Eukaryota</taxon>
        <taxon>Metazoa</taxon>
        <taxon>Ecdysozoa</taxon>
        <taxon>Arthropoda</taxon>
        <taxon>Hexapoda</taxon>
        <taxon>Insecta</taxon>
        <taxon>Pterygota</taxon>
        <taxon>Neoptera</taxon>
        <taxon>Paraneoptera</taxon>
        <taxon>Psocodea</taxon>
        <taxon>Troctomorpha</taxon>
        <taxon>Phthiraptera</taxon>
        <taxon>Anoplura</taxon>
        <taxon>Pediculidae</taxon>
        <taxon>Pediculus</taxon>
    </lineage>
</organism>
<dbReference type="EnsemblMetazoa" id="PHUM587770-RA">
    <property type="protein sequence ID" value="PHUM587770-PA"/>
    <property type="gene ID" value="PHUM587770"/>
</dbReference>
<sequence>MERYLNKKYRLVESENYDEYLKRTKVRLFFRKLEQIVRQTIKLYEKDGKYVFETYWPMVSVSAVFRPGISFDEQRIDGVHVKSIIEFKDNKMIHTQKVNDEETKFVREYSDKQIKTTITCGNVICHRMYARVYER</sequence>
<dbReference type="OMA" id="NISTHVR"/>
<dbReference type="Proteomes" id="UP000009046">
    <property type="component" value="Unassembled WGS sequence"/>
</dbReference>
<dbReference type="EMBL" id="AAZO01007166">
    <property type="status" value="NOT_ANNOTATED_CDS"/>
    <property type="molecule type" value="Genomic_DNA"/>
</dbReference>
<reference evidence="4" key="3">
    <citation type="submission" date="2020-05" db="UniProtKB">
        <authorList>
            <consortium name="EnsemblMetazoa"/>
        </authorList>
    </citation>
    <scope>IDENTIFICATION</scope>
    <source>
        <strain evidence="4">USDA</strain>
    </source>
</reference>
<dbReference type="CTD" id="8232661"/>
<protein>
    <submittedName>
        <fullName evidence="3 4">Fatty acid-binding protein, putative</fullName>
    </submittedName>
</protein>
<dbReference type="HOGENOM" id="CLU_113772_0_3_1"/>
<dbReference type="eggNOG" id="KOG4015">
    <property type="taxonomic scope" value="Eukaryota"/>
</dbReference>
<dbReference type="PRINTS" id="PR00178">
    <property type="entry name" value="FATTYACIDBP"/>
</dbReference>
<evidence type="ECO:0000256" key="1">
    <source>
        <dbReference type="ARBA" id="ARBA00008390"/>
    </source>
</evidence>
<name>E0W294_PEDHC</name>
<evidence type="ECO:0000256" key="2">
    <source>
        <dbReference type="ARBA" id="ARBA00023121"/>
    </source>
</evidence>